<comment type="caution">
    <text evidence="1">The sequence shown here is derived from an EMBL/GenBank/DDBJ whole genome shotgun (WGS) entry which is preliminary data.</text>
</comment>
<dbReference type="AlphaFoldDB" id="A0A4V6A4T7"/>
<sequence>MESLVTCKCSFQIFVIEEVESGLFCKKFKFEIVDYELQKKVKIMQKYLVHKDGPSTKKPALTYSKNVA</sequence>
<name>A0A4V6A4T7_STECR</name>
<dbReference type="EMBL" id="AZBU02000003">
    <property type="protein sequence ID" value="TKR88085.1"/>
    <property type="molecule type" value="Genomic_DNA"/>
</dbReference>
<accession>A0A4V6A4T7</accession>
<keyword evidence="2" id="KW-1185">Reference proteome</keyword>
<gene>
    <name evidence="1" type="ORF">L596_012380</name>
</gene>
<evidence type="ECO:0000313" key="2">
    <source>
        <dbReference type="Proteomes" id="UP000298663"/>
    </source>
</evidence>
<reference evidence="1 2" key="2">
    <citation type="journal article" date="2019" name="G3 (Bethesda)">
        <title>Hybrid Assembly of the Genome of the Entomopathogenic Nematode Steinernema carpocapsae Identifies the X-Chromosome.</title>
        <authorList>
            <person name="Serra L."/>
            <person name="Macchietto M."/>
            <person name="Macias-Munoz A."/>
            <person name="McGill C.J."/>
            <person name="Rodriguez I.M."/>
            <person name="Rodriguez B."/>
            <person name="Murad R."/>
            <person name="Mortazavi A."/>
        </authorList>
    </citation>
    <scope>NUCLEOTIDE SEQUENCE [LARGE SCALE GENOMIC DNA]</scope>
    <source>
        <strain evidence="1 2">ALL</strain>
    </source>
</reference>
<reference evidence="1 2" key="1">
    <citation type="journal article" date="2015" name="Genome Biol.">
        <title>Comparative genomics of Steinernema reveals deeply conserved gene regulatory networks.</title>
        <authorList>
            <person name="Dillman A.R."/>
            <person name="Macchietto M."/>
            <person name="Porter C.F."/>
            <person name="Rogers A."/>
            <person name="Williams B."/>
            <person name="Antoshechkin I."/>
            <person name="Lee M.M."/>
            <person name="Goodwin Z."/>
            <person name="Lu X."/>
            <person name="Lewis E.E."/>
            <person name="Goodrich-Blair H."/>
            <person name="Stock S.P."/>
            <person name="Adams B.J."/>
            <person name="Sternberg P.W."/>
            <person name="Mortazavi A."/>
        </authorList>
    </citation>
    <scope>NUCLEOTIDE SEQUENCE [LARGE SCALE GENOMIC DNA]</scope>
    <source>
        <strain evidence="1 2">ALL</strain>
    </source>
</reference>
<proteinExistence type="predicted"/>
<protein>
    <submittedName>
        <fullName evidence="1">Uncharacterized protein</fullName>
    </submittedName>
</protein>
<dbReference type="Proteomes" id="UP000298663">
    <property type="component" value="Unassembled WGS sequence"/>
</dbReference>
<evidence type="ECO:0000313" key="1">
    <source>
        <dbReference type="EMBL" id="TKR88085.1"/>
    </source>
</evidence>
<organism evidence="1 2">
    <name type="scientific">Steinernema carpocapsae</name>
    <name type="common">Entomopathogenic nematode</name>
    <dbReference type="NCBI Taxonomy" id="34508"/>
    <lineage>
        <taxon>Eukaryota</taxon>
        <taxon>Metazoa</taxon>
        <taxon>Ecdysozoa</taxon>
        <taxon>Nematoda</taxon>
        <taxon>Chromadorea</taxon>
        <taxon>Rhabditida</taxon>
        <taxon>Tylenchina</taxon>
        <taxon>Panagrolaimomorpha</taxon>
        <taxon>Strongyloidoidea</taxon>
        <taxon>Steinernematidae</taxon>
        <taxon>Steinernema</taxon>
    </lineage>
</organism>